<feature type="transmembrane region" description="Helical" evidence="9">
    <location>
        <begin position="93"/>
        <end position="115"/>
    </location>
</feature>
<evidence type="ECO:0000256" key="2">
    <source>
        <dbReference type="ARBA" id="ARBA00005551"/>
    </source>
</evidence>
<protein>
    <recommendedName>
        <fullName evidence="10">RCK C-terminal domain-containing protein</fullName>
    </recommendedName>
</protein>
<evidence type="ECO:0000256" key="4">
    <source>
        <dbReference type="ARBA" id="ARBA00022449"/>
    </source>
</evidence>
<feature type="transmembrane region" description="Helical" evidence="9">
    <location>
        <begin position="334"/>
        <end position="355"/>
    </location>
</feature>
<reference evidence="11 12" key="1">
    <citation type="journal article" date="2019" name="Sci. Rep.">
        <title>Sulfobacillus thermotolerans: new insights into resistance and metabolic capacities of acidophilic chemolithotrophs.</title>
        <authorList>
            <person name="Panyushkina A.E."/>
            <person name="Babenko V.V."/>
            <person name="Nikitina A.S."/>
            <person name="Selezneva O.V."/>
            <person name="Tsaplina I.A."/>
            <person name="Letarova M.A."/>
            <person name="Kostryukova E.S."/>
            <person name="Letarov A.V."/>
        </authorList>
    </citation>
    <scope>NUCLEOTIDE SEQUENCE [LARGE SCALE GENOMIC DNA]</scope>
    <source>
        <strain evidence="11 12">Kr1</strain>
    </source>
</reference>
<organism evidence="11 12">
    <name type="scientific">Sulfobacillus thermotolerans</name>
    <dbReference type="NCBI Taxonomy" id="338644"/>
    <lineage>
        <taxon>Bacteria</taxon>
        <taxon>Bacillati</taxon>
        <taxon>Bacillota</taxon>
        <taxon>Clostridia</taxon>
        <taxon>Eubacteriales</taxon>
        <taxon>Clostridiales Family XVII. Incertae Sedis</taxon>
        <taxon>Sulfobacillus</taxon>
    </lineage>
</organism>
<dbReference type="Gene3D" id="1.20.1530.20">
    <property type="match status" value="1"/>
</dbReference>
<accession>A0ABM6RV64</accession>
<evidence type="ECO:0000256" key="9">
    <source>
        <dbReference type="SAM" id="Phobius"/>
    </source>
</evidence>
<sequence length="590" mass="64426">MSHIIVSILVVSIIALMVPWVLLRTKAKIPFAAAEILLGLIFGKSGLQWIHNSSPISFLSLFGLSYIMFLYGLETNLDAWLKRRPGTLPHSQWLWPIALVWMVLAFVEAFAFWSLGLIHHTVAVALLLGSSAPTVLLPTLKERGLVETTFGQWILSIGFVVDFSSLLGVTALAALNQHGAVLRIFLVLLLFIPALIAKSTSKFLHRAWFGKGQDSVTGQIGVRGVMMIITLFIALADTLGTITVLGAFLAGIVVSMIAGRDRPILQDKLDALGFGYFIPFFFVTVGSNLNLRPALSSNHIWILTAIFLGGVAAISAGAAWLLTRIFPRSRAFAMATLLATRLSVTVAGSLILYQAHIISQSLYLAMVMTSVLSAFIFPPLFHRLSPAPPPARHDIVLVGPNHWTRPMAAHLADDEYRVFTYENIEALVTAARDLAPRVRTAAVLGTEAWERNLRWGTIIADTLQIDHVIVDVPIEGLEEAQNSGLVPFVAAVASMQLLETMIRSPAAGIIDSRLWSSTLDLTVTNPEALHVPLRDLQLPEDTLVIGITRGREHLVPRGSSTLQAGDIITIVCPGARRHDIRTLFEMPQSL</sequence>
<evidence type="ECO:0000256" key="8">
    <source>
        <dbReference type="ARBA" id="ARBA00023136"/>
    </source>
</evidence>
<keyword evidence="8 9" id="KW-0472">Membrane</keyword>
<feature type="transmembrane region" description="Helical" evidence="9">
    <location>
        <begin position="121"/>
        <end position="140"/>
    </location>
</feature>
<evidence type="ECO:0000256" key="1">
    <source>
        <dbReference type="ARBA" id="ARBA00004141"/>
    </source>
</evidence>
<dbReference type="PANTHER" id="PTHR43562">
    <property type="entry name" value="NAPA-TYPE SODIUM/HYDROGEN ANTIPORTER"/>
    <property type="match status" value="1"/>
</dbReference>
<dbReference type="InterPro" id="IPR038770">
    <property type="entry name" value="Na+/solute_symporter_sf"/>
</dbReference>
<dbReference type="Pfam" id="PF00999">
    <property type="entry name" value="Na_H_Exchanger"/>
    <property type="match status" value="1"/>
</dbReference>
<dbReference type="InterPro" id="IPR006037">
    <property type="entry name" value="RCK_C"/>
</dbReference>
<keyword evidence="7" id="KW-0406">Ion transport</keyword>
<dbReference type="SUPFAM" id="SSF116726">
    <property type="entry name" value="TrkA C-terminal domain-like"/>
    <property type="match status" value="1"/>
</dbReference>
<evidence type="ECO:0000313" key="12">
    <source>
        <dbReference type="Proteomes" id="UP000325292"/>
    </source>
</evidence>
<feature type="transmembrane region" description="Helical" evidence="9">
    <location>
        <begin position="242"/>
        <end position="259"/>
    </location>
</feature>
<keyword evidence="6 9" id="KW-1133">Transmembrane helix</keyword>
<comment type="similarity">
    <text evidence="2">Belongs to the monovalent cation:proton antiporter 2 (CPA2) transporter (TC 2.A.37) family.</text>
</comment>
<evidence type="ECO:0000256" key="5">
    <source>
        <dbReference type="ARBA" id="ARBA00022692"/>
    </source>
</evidence>
<dbReference type="Gene3D" id="3.30.70.1450">
    <property type="entry name" value="Regulator of K+ conductance, C-terminal domain"/>
    <property type="match status" value="1"/>
</dbReference>
<feature type="transmembrane region" description="Helical" evidence="9">
    <location>
        <begin position="180"/>
        <end position="197"/>
    </location>
</feature>
<feature type="transmembrane region" description="Helical" evidence="9">
    <location>
        <begin position="6"/>
        <end position="23"/>
    </location>
</feature>
<dbReference type="EMBL" id="CP019454">
    <property type="protein sequence ID" value="AUW95108.1"/>
    <property type="molecule type" value="Genomic_DNA"/>
</dbReference>
<evidence type="ECO:0000256" key="3">
    <source>
        <dbReference type="ARBA" id="ARBA00022448"/>
    </source>
</evidence>
<feature type="transmembrane region" description="Helical" evidence="9">
    <location>
        <begin position="56"/>
        <end position="73"/>
    </location>
</feature>
<evidence type="ECO:0000256" key="6">
    <source>
        <dbReference type="ARBA" id="ARBA00022989"/>
    </source>
</evidence>
<comment type="subcellular location">
    <subcellularLocation>
        <location evidence="1">Membrane</location>
        <topology evidence="1">Multi-pass membrane protein</topology>
    </subcellularLocation>
</comment>
<feature type="transmembrane region" description="Helical" evidence="9">
    <location>
        <begin position="30"/>
        <end position="50"/>
    </location>
</feature>
<keyword evidence="5 9" id="KW-0812">Transmembrane</keyword>
<gene>
    <name evidence="11" type="ORF">BXT84_15055</name>
</gene>
<feature type="transmembrane region" description="Helical" evidence="9">
    <location>
        <begin position="152"/>
        <end position="174"/>
    </location>
</feature>
<dbReference type="PANTHER" id="PTHR43562:SF1">
    <property type="entry name" value="NA(+)_H(+) ANTIPORTER YJBQ-RELATED"/>
    <property type="match status" value="1"/>
</dbReference>
<keyword evidence="4" id="KW-0050">Antiport</keyword>
<dbReference type="Proteomes" id="UP000325292">
    <property type="component" value="Chromosome"/>
</dbReference>
<feature type="transmembrane region" description="Helical" evidence="9">
    <location>
        <begin position="361"/>
        <end position="381"/>
    </location>
</feature>
<name>A0ABM6RV64_9FIRM</name>
<dbReference type="InterPro" id="IPR036721">
    <property type="entry name" value="RCK_C_sf"/>
</dbReference>
<evidence type="ECO:0000256" key="7">
    <source>
        <dbReference type="ARBA" id="ARBA00023065"/>
    </source>
</evidence>
<feature type="transmembrane region" description="Helical" evidence="9">
    <location>
        <begin position="301"/>
        <end position="322"/>
    </location>
</feature>
<keyword evidence="12" id="KW-1185">Reference proteome</keyword>
<evidence type="ECO:0000259" key="10">
    <source>
        <dbReference type="PROSITE" id="PS51202"/>
    </source>
</evidence>
<feature type="domain" description="RCK C-terminal" evidence="10">
    <location>
        <begin position="504"/>
        <end position="586"/>
    </location>
</feature>
<evidence type="ECO:0000313" key="11">
    <source>
        <dbReference type="EMBL" id="AUW95108.1"/>
    </source>
</evidence>
<dbReference type="InterPro" id="IPR006153">
    <property type="entry name" value="Cation/H_exchanger_TM"/>
</dbReference>
<keyword evidence="3" id="KW-0813">Transport</keyword>
<dbReference type="PROSITE" id="PS51202">
    <property type="entry name" value="RCK_C"/>
    <property type="match status" value="1"/>
</dbReference>
<dbReference type="Pfam" id="PF02080">
    <property type="entry name" value="TrkA_C"/>
    <property type="match status" value="1"/>
</dbReference>
<feature type="transmembrane region" description="Helical" evidence="9">
    <location>
        <begin position="271"/>
        <end position="289"/>
    </location>
</feature>
<proteinExistence type="inferred from homology"/>